<protein>
    <submittedName>
        <fullName evidence="2">Uncharacterized protein</fullName>
    </submittedName>
</protein>
<dbReference type="Proteomes" id="UP001497472">
    <property type="component" value="Unassembled WGS sequence"/>
</dbReference>
<accession>A0AAV1JYP9</accession>
<evidence type="ECO:0000313" key="2">
    <source>
        <dbReference type="EMBL" id="CAK1553732.1"/>
    </source>
</evidence>
<sequence>MHPKEFEQKRKVKHKTNVKFVFLIFAKCVNNAKKTGRTKLRGGETAMRYGSRALVLSGREMDRCCGEPRRDLDPHMDKLLTPAKRRRRTPPSLFDAAPTDKHY</sequence>
<dbReference type="AlphaFoldDB" id="A0AAV1JYP9"/>
<reference evidence="2 3" key="1">
    <citation type="submission" date="2023-11" db="EMBL/GenBank/DDBJ databases">
        <authorList>
            <person name="Okamura Y."/>
        </authorList>
    </citation>
    <scope>NUCLEOTIDE SEQUENCE [LARGE SCALE GENOMIC DNA]</scope>
</reference>
<organism evidence="2 3">
    <name type="scientific">Leptosia nina</name>
    <dbReference type="NCBI Taxonomy" id="320188"/>
    <lineage>
        <taxon>Eukaryota</taxon>
        <taxon>Metazoa</taxon>
        <taxon>Ecdysozoa</taxon>
        <taxon>Arthropoda</taxon>
        <taxon>Hexapoda</taxon>
        <taxon>Insecta</taxon>
        <taxon>Pterygota</taxon>
        <taxon>Neoptera</taxon>
        <taxon>Endopterygota</taxon>
        <taxon>Lepidoptera</taxon>
        <taxon>Glossata</taxon>
        <taxon>Ditrysia</taxon>
        <taxon>Papilionoidea</taxon>
        <taxon>Pieridae</taxon>
        <taxon>Pierinae</taxon>
        <taxon>Leptosia</taxon>
    </lineage>
</organism>
<keyword evidence="3" id="KW-1185">Reference proteome</keyword>
<dbReference type="EMBL" id="CAVLEF010000225">
    <property type="protein sequence ID" value="CAK1553732.1"/>
    <property type="molecule type" value="Genomic_DNA"/>
</dbReference>
<feature type="region of interest" description="Disordered" evidence="1">
    <location>
        <begin position="80"/>
        <end position="103"/>
    </location>
</feature>
<proteinExistence type="predicted"/>
<evidence type="ECO:0000313" key="3">
    <source>
        <dbReference type="Proteomes" id="UP001497472"/>
    </source>
</evidence>
<gene>
    <name evidence="2" type="ORF">LNINA_LOCUS12700</name>
</gene>
<evidence type="ECO:0000256" key="1">
    <source>
        <dbReference type="SAM" id="MobiDB-lite"/>
    </source>
</evidence>
<name>A0AAV1JYP9_9NEOP</name>
<comment type="caution">
    <text evidence="2">The sequence shown here is derived from an EMBL/GenBank/DDBJ whole genome shotgun (WGS) entry which is preliminary data.</text>
</comment>